<gene>
    <name evidence="6" type="ORF">EC973_004928</name>
</gene>
<sequence>MDSHSASFPTLVHRKRQVEDDTHPTKKGLWSFGEDTAGSKGIVSAIIEAANRPEHDEHHLGWVGVEDNTKKQSEKYMKPRQADESSPPPPIENDPHVFDLLEKDSPRFIHYSKRESSNGCTMSSATVEKLVEKLTREMDSEFLLDFFLTFRLFLTPIKLCKLLILRFRWALMEDNDVRRLVRIRTFVVIRHWLTHYWTHDFMTSRTLRFMLCTFLSQLRSHPLILASPRDERIIKNLRNILKRQRKLHNEETSNSNTASDTQQASTSRNNIRNVRWKHTTSKPTVVQLTDQGCRTLPKQSNRNYRKDSAIGLIHTGPFKELKSSSSTSSLPFLAKSRRLSTSSQRSVTEGNAWTAKVNFSIKTIKRSVPSMYHSILHGITPGNELSGRERCLCENGRTRKTSGSLVRSASRIFDSKKRENGEILNMPRTSLSTPTSSSSREDPDHPNPLCPLHTLQTPAPTPTPSPMRTLRRRESFSSQFETDHNALSYKPLVLQYRSEVIAQQFCIIEQSMLQNVTWDELAELRWRKHRSNVADGPTEIPNVDPQIERGNDNAEHLGVEQLIGFFNTTCQWVASEIVRTRSAETRVRVIEKFIRIALHRNRLKLTMSAKKCYHHRNYSTLMQILLGLQSPAVSRLEKTWQRIDHYEMQIFGELKDMAKPFRNWKNIRDAMTKATEDVAESSAVECVLTQSKADPVVRQTKGCIPFLGRFRAKKRRKDLHANDHLFAGLYLSDLVFNAELPTYISPKEDRQVNDEDTSDEDLRVRLSTHLVNYNKFRIIASVIRHVLAFQVLSRIYNYVAHQELLSALQNMLFLDNAEIRKASFLCEE</sequence>
<dbReference type="EMBL" id="JABAYA010000028">
    <property type="protein sequence ID" value="KAF7729160.1"/>
    <property type="molecule type" value="Genomic_DNA"/>
</dbReference>
<dbReference type="OrthoDB" id="10254377at2759"/>
<dbReference type="Pfam" id="PF00617">
    <property type="entry name" value="RasGEF"/>
    <property type="match status" value="1"/>
</dbReference>
<dbReference type="InterPro" id="IPR023578">
    <property type="entry name" value="Ras_GEF_dom_sf"/>
</dbReference>
<dbReference type="Gene3D" id="1.20.870.10">
    <property type="entry name" value="Son of sevenless (SoS) protein Chain: S domain 1"/>
    <property type="match status" value="1"/>
</dbReference>
<dbReference type="CDD" id="cd06224">
    <property type="entry name" value="REM"/>
    <property type="match status" value="1"/>
</dbReference>
<feature type="domain" description="Ras-GEF" evidence="4">
    <location>
        <begin position="497"/>
        <end position="822"/>
    </location>
</feature>
<dbReference type="Gene3D" id="1.10.840.10">
    <property type="entry name" value="Ras guanine-nucleotide exchange factors catalytic domain"/>
    <property type="match status" value="1"/>
</dbReference>
<evidence type="ECO:0000256" key="1">
    <source>
        <dbReference type="ARBA" id="ARBA00022658"/>
    </source>
</evidence>
<feature type="domain" description="N-terminal Ras-GEF" evidence="5">
    <location>
        <begin position="118"/>
        <end position="245"/>
    </location>
</feature>
<dbReference type="InterPro" id="IPR001895">
    <property type="entry name" value="RASGEF_cat_dom"/>
</dbReference>
<feature type="region of interest" description="Disordered" evidence="3">
    <location>
        <begin position="416"/>
        <end position="469"/>
    </location>
</feature>
<feature type="compositionally biased region" description="Basic and acidic residues" evidence="3">
    <location>
        <begin position="67"/>
        <end position="83"/>
    </location>
</feature>
<protein>
    <recommendedName>
        <fullName evidence="8">Ras GEF</fullName>
    </recommendedName>
</protein>
<dbReference type="PANTHER" id="PTHR23113">
    <property type="entry name" value="GUANINE NUCLEOTIDE EXCHANGE FACTOR"/>
    <property type="match status" value="1"/>
</dbReference>
<evidence type="ECO:0000256" key="2">
    <source>
        <dbReference type="PROSITE-ProRule" id="PRU00168"/>
    </source>
</evidence>
<feature type="region of interest" description="Disordered" evidence="3">
    <location>
        <begin position="247"/>
        <end position="276"/>
    </location>
</feature>
<dbReference type="SUPFAM" id="SSF48366">
    <property type="entry name" value="Ras GEF"/>
    <property type="match status" value="1"/>
</dbReference>
<dbReference type="GO" id="GO:0005886">
    <property type="term" value="C:plasma membrane"/>
    <property type="evidence" value="ECO:0007669"/>
    <property type="project" value="TreeGrafter"/>
</dbReference>
<dbReference type="SMART" id="SM00147">
    <property type="entry name" value="RasGEF"/>
    <property type="match status" value="1"/>
</dbReference>
<dbReference type="GO" id="GO:0005085">
    <property type="term" value="F:guanyl-nucleotide exchange factor activity"/>
    <property type="evidence" value="ECO:0007669"/>
    <property type="project" value="UniProtKB-KW"/>
</dbReference>
<evidence type="ECO:0000256" key="3">
    <source>
        <dbReference type="SAM" id="MobiDB-lite"/>
    </source>
</evidence>
<proteinExistence type="predicted"/>
<dbReference type="SMART" id="SM00229">
    <property type="entry name" value="RasGEFN"/>
    <property type="match status" value="1"/>
</dbReference>
<organism evidence="6 7">
    <name type="scientific">Apophysomyces ossiformis</name>
    <dbReference type="NCBI Taxonomy" id="679940"/>
    <lineage>
        <taxon>Eukaryota</taxon>
        <taxon>Fungi</taxon>
        <taxon>Fungi incertae sedis</taxon>
        <taxon>Mucoromycota</taxon>
        <taxon>Mucoromycotina</taxon>
        <taxon>Mucoromycetes</taxon>
        <taxon>Mucorales</taxon>
        <taxon>Mucorineae</taxon>
        <taxon>Mucoraceae</taxon>
        <taxon>Apophysomyces</taxon>
    </lineage>
</organism>
<reference evidence="6" key="1">
    <citation type="submission" date="2020-01" db="EMBL/GenBank/DDBJ databases">
        <title>Genome Sequencing of Three Apophysomyces-Like Fungal Strains Confirms a Novel Fungal Genus in the Mucoromycota with divergent Burkholderia-like Endosymbiotic Bacteria.</title>
        <authorList>
            <person name="Stajich J.E."/>
            <person name="Macias A.M."/>
            <person name="Carter-House D."/>
            <person name="Lovett B."/>
            <person name="Kasson L.R."/>
            <person name="Berry K."/>
            <person name="Grigoriev I."/>
            <person name="Chang Y."/>
            <person name="Spatafora J."/>
            <person name="Kasson M.T."/>
        </authorList>
    </citation>
    <scope>NUCLEOTIDE SEQUENCE</scope>
    <source>
        <strain evidence="6">NRRL A-21654</strain>
    </source>
</reference>
<dbReference type="AlphaFoldDB" id="A0A8H7BSG1"/>
<evidence type="ECO:0000259" key="4">
    <source>
        <dbReference type="PROSITE" id="PS50009"/>
    </source>
</evidence>
<dbReference type="PROSITE" id="PS50212">
    <property type="entry name" value="RASGEF_NTER"/>
    <property type="match status" value="1"/>
</dbReference>
<comment type="caution">
    <text evidence="6">The sequence shown here is derived from an EMBL/GenBank/DDBJ whole genome shotgun (WGS) entry which is preliminary data.</text>
</comment>
<dbReference type="GO" id="GO:0007265">
    <property type="term" value="P:Ras protein signal transduction"/>
    <property type="evidence" value="ECO:0007669"/>
    <property type="project" value="TreeGrafter"/>
</dbReference>
<dbReference type="InterPro" id="IPR000651">
    <property type="entry name" value="Ras-like_Gua-exchang_fac_N"/>
</dbReference>
<evidence type="ECO:0000313" key="6">
    <source>
        <dbReference type="EMBL" id="KAF7729160.1"/>
    </source>
</evidence>
<feature type="compositionally biased region" description="Low complexity" evidence="3">
    <location>
        <begin position="429"/>
        <end position="438"/>
    </location>
</feature>
<keyword evidence="7" id="KW-1185">Reference proteome</keyword>
<dbReference type="PROSITE" id="PS50009">
    <property type="entry name" value="RASGEF_CAT"/>
    <property type="match status" value="1"/>
</dbReference>
<feature type="region of interest" description="Disordered" evidence="3">
    <location>
        <begin position="1"/>
        <end position="33"/>
    </location>
</feature>
<evidence type="ECO:0008006" key="8">
    <source>
        <dbReference type="Google" id="ProtNLM"/>
    </source>
</evidence>
<evidence type="ECO:0000259" key="5">
    <source>
        <dbReference type="PROSITE" id="PS50212"/>
    </source>
</evidence>
<feature type="region of interest" description="Disordered" evidence="3">
    <location>
        <begin position="58"/>
        <end position="94"/>
    </location>
</feature>
<evidence type="ECO:0000313" key="7">
    <source>
        <dbReference type="Proteomes" id="UP000605846"/>
    </source>
</evidence>
<accession>A0A8H7BSG1</accession>
<dbReference type="Proteomes" id="UP000605846">
    <property type="component" value="Unassembled WGS sequence"/>
</dbReference>
<dbReference type="Pfam" id="PF00618">
    <property type="entry name" value="RasGEF_N"/>
    <property type="match status" value="1"/>
</dbReference>
<dbReference type="InterPro" id="IPR008937">
    <property type="entry name" value="Ras-like_GEF"/>
</dbReference>
<dbReference type="PANTHER" id="PTHR23113:SF363">
    <property type="entry name" value="PROTEIN SON OF SEVENLESS"/>
    <property type="match status" value="1"/>
</dbReference>
<name>A0A8H7BSG1_9FUNG</name>
<dbReference type="InterPro" id="IPR036964">
    <property type="entry name" value="RASGEF_cat_dom_sf"/>
</dbReference>
<feature type="compositionally biased region" description="Polar residues" evidence="3">
    <location>
        <begin position="252"/>
        <end position="272"/>
    </location>
</feature>
<keyword evidence="1 2" id="KW-0344">Guanine-nucleotide releasing factor</keyword>